<protein>
    <submittedName>
        <fullName evidence="2">Catechol 2,3-dioxygenase-like lactoylglutathione lyase family enzyme</fullName>
    </submittedName>
</protein>
<dbReference type="PANTHER" id="PTHR36437">
    <property type="entry name" value="GLYOXALASE/BLEOMYCIN RESISTANCE PROTEIN/DIOXYGENASE"/>
    <property type="match status" value="1"/>
</dbReference>
<dbReference type="GO" id="GO:0016829">
    <property type="term" value="F:lyase activity"/>
    <property type="evidence" value="ECO:0007669"/>
    <property type="project" value="UniProtKB-KW"/>
</dbReference>
<gene>
    <name evidence="2" type="ORF">EDD54_1220</name>
</gene>
<reference evidence="2 3" key="1">
    <citation type="submission" date="2019-03" db="EMBL/GenBank/DDBJ databases">
        <title>Genomic Encyclopedia of Type Strains, Phase IV (KMG-IV): sequencing the most valuable type-strain genomes for metagenomic binning, comparative biology and taxonomic classification.</title>
        <authorList>
            <person name="Goeker M."/>
        </authorList>
    </citation>
    <scope>NUCLEOTIDE SEQUENCE [LARGE SCALE GENOMIC DNA]</scope>
    <source>
        <strain evidence="2 3">DSM 102969</strain>
    </source>
</reference>
<evidence type="ECO:0000313" key="2">
    <source>
        <dbReference type="EMBL" id="TDP87327.1"/>
    </source>
</evidence>
<evidence type="ECO:0000259" key="1">
    <source>
        <dbReference type="PROSITE" id="PS51819"/>
    </source>
</evidence>
<evidence type="ECO:0000313" key="3">
    <source>
        <dbReference type="Proteomes" id="UP000294547"/>
    </source>
</evidence>
<dbReference type="GO" id="GO:0051213">
    <property type="term" value="F:dioxygenase activity"/>
    <property type="evidence" value="ECO:0007669"/>
    <property type="project" value="UniProtKB-KW"/>
</dbReference>
<dbReference type="PANTHER" id="PTHR36437:SF2">
    <property type="entry name" value="GLYOXALASE_BLEOMYCIN RESISTANCE PROTEIN_DIOXYGENASE"/>
    <property type="match status" value="1"/>
</dbReference>
<dbReference type="SUPFAM" id="SSF54593">
    <property type="entry name" value="Glyoxalase/Bleomycin resistance protein/Dihydroxybiphenyl dioxygenase"/>
    <property type="match status" value="1"/>
</dbReference>
<dbReference type="RefSeq" id="WP_126535621.1">
    <property type="nucleotide sequence ID" value="NZ_BSPM01000008.1"/>
</dbReference>
<dbReference type="EMBL" id="SNXY01000006">
    <property type="protein sequence ID" value="TDP87327.1"/>
    <property type="molecule type" value="Genomic_DNA"/>
</dbReference>
<keyword evidence="3" id="KW-1185">Reference proteome</keyword>
<dbReference type="InterPro" id="IPR037523">
    <property type="entry name" value="VOC_core"/>
</dbReference>
<proteinExistence type="predicted"/>
<dbReference type="Pfam" id="PF00903">
    <property type="entry name" value="Glyoxalase"/>
    <property type="match status" value="1"/>
</dbReference>
<organism evidence="2 3">
    <name type="scientific">Oharaeibacter diazotrophicus</name>
    <dbReference type="NCBI Taxonomy" id="1920512"/>
    <lineage>
        <taxon>Bacteria</taxon>
        <taxon>Pseudomonadati</taxon>
        <taxon>Pseudomonadota</taxon>
        <taxon>Alphaproteobacteria</taxon>
        <taxon>Hyphomicrobiales</taxon>
        <taxon>Pleomorphomonadaceae</taxon>
        <taxon>Oharaeibacter</taxon>
    </lineage>
</organism>
<dbReference type="PROSITE" id="PS51819">
    <property type="entry name" value="VOC"/>
    <property type="match status" value="1"/>
</dbReference>
<keyword evidence="2" id="KW-0560">Oxidoreductase</keyword>
<dbReference type="Proteomes" id="UP000294547">
    <property type="component" value="Unassembled WGS sequence"/>
</dbReference>
<keyword evidence="2" id="KW-0223">Dioxygenase</keyword>
<dbReference type="InterPro" id="IPR004360">
    <property type="entry name" value="Glyas_Fos-R_dOase_dom"/>
</dbReference>
<dbReference type="Gene3D" id="3.10.180.10">
    <property type="entry name" value="2,3-Dihydroxybiphenyl 1,2-Dioxygenase, domain 1"/>
    <property type="match status" value="1"/>
</dbReference>
<keyword evidence="2" id="KW-0456">Lyase</keyword>
<comment type="caution">
    <text evidence="2">The sequence shown here is derived from an EMBL/GenBank/DDBJ whole genome shotgun (WGS) entry which is preliminary data.</text>
</comment>
<dbReference type="InterPro" id="IPR029068">
    <property type="entry name" value="Glyas_Bleomycin-R_OHBP_Dase"/>
</dbReference>
<name>A0A4R6RMR0_9HYPH</name>
<feature type="domain" description="VOC" evidence="1">
    <location>
        <begin position="5"/>
        <end position="129"/>
    </location>
</feature>
<dbReference type="OrthoDB" id="9794917at2"/>
<dbReference type="AlphaFoldDB" id="A0A4R6RMR0"/>
<sequence>MSFRRLGAVTVLVDDYDRALAFYRDGLGFAVVADTDLGGGKRWVLVAPRPDSETRLLLARAGDDAQRARIGDQTGGRVFLFLETDDFAADRARVAAAGATFLEDPRREAYGTVAVFRDPYGNTWDLIEPAAP</sequence>
<accession>A0A4R6RMR0</accession>